<proteinExistence type="predicted"/>
<dbReference type="NCBIfam" id="TIGR03619">
    <property type="entry name" value="F420_Rv2161c"/>
    <property type="match status" value="1"/>
</dbReference>
<keyword evidence="1" id="KW-0285">Flavoprotein</keyword>
<reference evidence="6 7" key="1">
    <citation type="journal article" date="2019" name="Environ. Microbiol.">
        <title>Species interactions and distinct microbial communities in high Arctic permafrost affected cryosols are associated with the CH4 and CO2 gas fluxes.</title>
        <authorList>
            <person name="Altshuler I."/>
            <person name="Hamel J."/>
            <person name="Turney S."/>
            <person name="Magnuson E."/>
            <person name="Levesque R."/>
            <person name="Greer C."/>
            <person name="Whyte L.G."/>
        </authorList>
    </citation>
    <scope>NUCLEOTIDE SEQUENCE [LARGE SCALE GENOMIC DNA]</scope>
    <source>
        <strain evidence="6 7">S5.20</strain>
    </source>
</reference>
<evidence type="ECO:0000256" key="4">
    <source>
        <dbReference type="ARBA" id="ARBA00023033"/>
    </source>
</evidence>
<dbReference type="InterPro" id="IPR036661">
    <property type="entry name" value="Luciferase-like_sf"/>
</dbReference>
<keyword evidence="2" id="KW-0288">FMN</keyword>
<dbReference type="InterPro" id="IPR011251">
    <property type="entry name" value="Luciferase-like_dom"/>
</dbReference>
<dbReference type="Gene3D" id="3.20.20.30">
    <property type="entry name" value="Luciferase-like domain"/>
    <property type="match status" value="1"/>
</dbReference>
<dbReference type="PANTHER" id="PTHR42847">
    <property type="entry name" value="ALKANESULFONATE MONOOXYGENASE"/>
    <property type="match status" value="1"/>
</dbReference>
<evidence type="ECO:0000313" key="6">
    <source>
        <dbReference type="EMBL" id="TPG36633.1"/>
    </source>
</evidence>
<sequence length="302" mass="31903">MKFTLEYPSEFASASEAFLTPDAIRTIVRRAEAAGFGAVAVSEHPAPSVKWRRNGGHDTLDPVAALSFMAGLTETITLMTNLMVLPFRNPYMAAKALASIDVVSGGRLIVGAGVGYLRSEFSAVGVEFERRGRLLDESLAALSAIWTAPEEPVRGADFAAVGPVWTQSPVQKPHPPIWIGGNSVAARRRVVEYGSGWMPLIAPPTVASSIGTQALTDVIEFGAAVCELGAQLEAAGRDPSTVDVQIEQHLVDLSDAGAVSAVVDGLAELECKGATWAVVHVDASSPEASVDYIEAFAENFIR</sequence>
<protein>
    <submittedName>
        <fullName evidence="6">TIGR03619 family F420-dependent LLM class oxidoreductase</fullName>
        <ecNumber evidence="6">1.-.-.-</ecNumber>
    </submittedName>
</protein>
<keyword evidence="3 6" id="KW-0560">Oxidoreductase</keyword>
<evidence type="ECO:0000256" key="2">
    <source>
        <dbReference type="ARBA" id="ARBA00022643"/>
    </source>
</evidence>
<dbReference type="AlphaFoldDB" id="A0A502EFY0"/>
<dbReference type="InterPro" id="IPR019921">
    <property type="entry name" value="Lucif-like_OxRdtase_Rv2161c"/>
</dbReference>
<evidence type="ECO:0000259" key="5">
    <source>
        <dbReference type="Pfam" id="PF00296"/>
    </source>
</evidence>
<evidence type="ECO:0000313" key="7">
    <source>
        <dbReference type="Proteomes" id="UP000320095"/>
    </source>
</evidence>
<name>A0A502EFY0_9MYCO</name>
<gene>
    <name evidence="6" type="ORF">EAH80_01375</name>
</gene>
<feature type="domain" description="Luciferase-like" evidence="5">
    <location>
        <begin position="9"/>
        <end position="207"/>
    </location>
</feature>
<accession>A0A502EFY0</accession>
<evidence type="ECO:0000256" key="3">
    <source>
        <dbReference type="ARBA" id="ARBA00023002"/>
    </source>
</evidence>
<keyword evidence="4" id="KW-0503">Monooxygenase</keyword>
<dbReference type="EMBL" id="RCZG01000001">
    <property type="protein sequence ID" value="TPG36633.1"/>
    <property type="molecule type" value="Genomic_DNA"/>
</dbReference>
<dbReference type="InterPro" id="IPR050172">
    <property type="entry name" value="SsuD_RutA_monooxygenase"/>
</dbReference>
<dbReference type="GO" id="GO:0046306">
    <property type="term" value="P:alkanesulfonate catabolic process"/>
    <property type="evidence" value="ECO:0007669"/>
    <property type="project" value="TreeGrafter"/>
</dbReference>
<dbReference type="Pfam" id="PF00296">
    <property type="entry name" value="Bac_luciferase"/>
    <property type="match status" value="1"/>
</dbReference>
<dbReference type="Proteomes" id="UP000320095">
    <property type="component" value="Unassembled WGS sequence"/>
</dbReference>
<dbReference type="SUPFAM" id="SSF51679">
    <property type="entry name" value="Bacterial luciferase-like"/>
    <property type="match status" value="1"/>
</dbReference>
<organism evidence="6 7">
    <name type="scientific">Mycolicibacterium hodleri</name>
    <dbReference type="NCBI Taxonomy" id="49897"/>
    <lineage>
        <taxon>Bacteria</taxon>
        <taxon>Bacillati</taxon>
        <taxon>Actinomycetota</taxon>
        <taxon>Actinomycetes</taxon>
        <taxon>Mycobacteriales</taxon>
        <taxon>Mycobacteriaceae</taxon>
        <taxon>Mycolicibacterium</taxon>
    </lineage>
</organism>
<dbReference type="GO" id="GO:0008726">
    <property type="term" value="F:alkanesulfonate monooxygenase activity"/>
    <property type="evidence" value="ECO:0007669"/>
    <property type="project" value="TreeGrafter"/>
</dbReference>
<comment type="caution">
    <text evidence="6">The sequence shown here is derived from an EMBL/GenBank/DDBJ whole genome shotgun (WGS) entry which is preliminary data.</text>
</comment>
<dbReference type="PANTHER" id="PTHR42847:SF4">
    <property type="entry name" value="ALKANESULFONATE MONOOXYGENASE-RELATED"/>
    <property type="match status" value="1"/>
</dbReference>
<keyword evidence="7" id="KW-1185">Reference proteome</keyword>
<dbReference type="RefSeq" id="WP_140687373.1">
    <property type="nucleotide sequence ID" value="NZ_RCZG01000001.1"/>
</dbReference>
<dbReference type="OrthoDB" id="5172444at2"/>
<evidence type="ECO:0000256" key="1">
    <source>
        <dbReference type="ARBA" id="ARBA00022630"/>
    </source>
</evidence>
<dbReference type="EC" id="1.-.-.-" evidence="6"/>